<feature type="compositionally biased region" description="Polar residues" evidence="1">
    <location>
        <begin position="171"/>
        <end position="183"/>
    </location>
</feature>
<evidence type="ECO:0000256" key="1">
    <source>
        <dbReference type="SAM" id="MobiDB-lite"/>
    </source>
</evidence>
<feature type="region of interest" description="Disordered" evidence="1">
    <location>
        <begin position="77"/>
        <end position="102"/>
    </location>
</feature>
<dbReference type="EMBL" id="CAJVPZ010003705">
    <property type="protein sequence ID" value="CAG8534520.1"/>
    <property type="molecule type" value="Genomic_DNA"/>
</dbReference>
<protein>
    <submittedName>
        <fullName evidence="2">6956_t:CDS:1</fullName>
    </submittedName>
</protein>
<comment type="caution">
    <text evidence="2">The sequence shown here is derived from an EMBL/GenBank/DDBJ whole genome shotgun (WGS) entry which is preliminary data.</text>
</comment>
<reference evidence="2" key="1">
    <citation type="submission" date="2021-06" db="EMBL/GenBank/DDBJ databases">
        <authorList>
            <person name="Kallberg Y."/>
            <person name="Tangrot J."/>
            <person name="Rosling A."/>
        </authorList>
    </citation>
    <scope>NUCLEOTIDE SEQUENCE</scope>
    <source>
        <strain evidence="2">IN212</strain>
    </source>
</reference>
<name>A0A9N9AIQ9_9GLOM</name>
<evidence type="ECO:0000313" key="2">
    <source>
        <dbReference type="EMBL" id="CAG8534520.1"/>
    </source>
</evidence>
<feature type="compositionally biased region" description="Polar residues" evidence="1">
    <location>
        <begin position="93"/>
        <end position="102"/>
    </location>
</feature>
<gene>
    <name evidence="2" type="ORF">RFULGI_LOCUS3943</name>
</gene>
<keyword evidence="3" id="KW-1185">Reference proteome</keyword>
<dbReference type="OrthoDB" id="2488101at2759"/>
<feature type="compositionally biased region" description="Acidic residues" evidence="1">
    <location>
        <begin position="202"/>
        <end position="212"/>
    </location>
</feature>
<organism evidence="2 3">
    <name type="scientific">Racocetra fulgida</name>
    <dbReference type="NCBI Taxonomy" id="60492"/>
    <lineage>
        <taxon>Eukaryota</taxon>
        <taxon>Fungi</taxon>
        <taxon>Fungi incertae sedis</taxon>
        <taxon>Mucoromycota</taxon>
        <taxon>Glomeromycotina</taxon>
        <taxon>Glomeromycetes</taxon>
        <taxon>Diversisporales</taxon>
        <taxon>Gigasporaceae</taxon>
        <taxon>Racocetra</taxon>
    </lineage>
</organism>
<dbReference type="Proteomes" id="UP000789396">
    <property type="component" value="Unassembled WGS sequence"/>
</dbReference>
<feature type="compositionally biased region" description="Low complexity" evidence="1">
    <location>
        <begin position="187"/>
        <end position="201"/>
    </location>
</feature>
<evidence type="ECO:0000313" key="3">
    <source>
        <dbReference type="Proteomes" id="UP000789396"/>
    </source>
</evidence>
<feature type="region of interest" description="Disordered" evidence="1">
    <location>
        <begin position="161"/>
        <end position="212"/>
    </location>
</feature>
<feature type="compositionally biased region" description="Basic and acidic residues" evidence="1">
    <location>
        <begin position="161"/>
        <end position="170"/>
    </location>
</feature>
<sequence>LMLNKIETVIEKNEIIKLAVKLIWNATDRNVSSITFKGDSSEIFCKDRSIIVDLGETDVVIIKGETYRKLIEKGTVSSEDTSSVDSEEIENVSGVQQSTTQHEQILANQSNSEIVNDNSAKNQLNDSQLYVSNIIDQETNVESSFEILEEYTNDIDKADFSQIDDGRDKQNNTLSTLQPSSIKENADTSLSNNNKNNQYDDQQSDEYADSTEEIDELRFDNILISKLRKRNSDKQNKINELFKASKTIKSKVNKVSNEPVNDFIERVPSDLTDEDSLTSIREILKPSVTQNNHPSKETNLPHPNTINAETSVAESNRNVNEYPVTSSREKSNDIVILYKRNPARKKNQSNINNEHVDINQETNEIELQSDHSIHVRSPDSTEAVTVSKIESNKTNNRYPESKLLKSFASQDPSKIFEMFSQHINRYFNKVSEVSIEPEPFPKIMEDVQSCSEYLKS</sequence>
<accession>A0A9N9AIQ9</accession>
<feature type="non-terminal residue" evidence="2">
    <location>
        <position position="1"/>
    </location>
</feature>
<dbReference type="AlphaFoldDB" id="A0A9N9AIQ9"/>
<proteinExistence type="predicted"/>